<keyword evidence="1" id="KW-0472">Membrane</keyword>
<accession>A0ABR8P3K6</accession>
<sequence length="207" mass="22349">MAALNDHSLDKCSSLSAMFDGEATQKDVEYLLNADSGELSRQLESFHLIQQTLHKDSKVAVGLEDSLVLGIRAKIEAEDLANESVSADNNLIPFVFPSEKANVKASRPAWKIMFSSVAVAASVTFLVILGGNVVLTPDAASLNVIADVQSPATNNAVISLAELKKDRPQVDNVRLQNYLRQHAEQASMTVGQGMIPMARVVSYPVKE</sequence>
<proteinExistence type="predicted"/>
<evidence type="ECO:0000313" key="3">
    <source>
        <dbReference type="EMBL" id="MBD5772389.1"/>
    </source>
</evidence>
<dbReference type="SUPFAM" id="SSF89069">
    <property type="entry name" value="N-terminal, cytoplasmic domain of anti-sigmaE factor RseA"/>
    <property type="match status" value="1"/>
</dbReference>
<reference evidence="3 4" key="1">
    <citation type="submission" date="2020-09" db="EMBL/GenBank/DDBJ databases">
        <title>Marinomonas sp. nov., isolated from the cysticercosis algae of Qingdao, China.</title>
        <authorList>
            <person name="Sun X."/>
        </authorList>
    </citation>
    <scope>NUCLEOTIDE SEQUENCE [LARGE SCALE GENOMIC DNA]</scope>
    <source>
        <strain evidence="3 4">SM2066</strain>
    </source>
</reference>
<dbReference type="RefSeq" id="WP_191595765.1">
    <property type="nucleotide sequence ID" value="NZ_JACYFC010000005.1"/>
</dbReference>
<organism evidence="3 4">
    <name type="scientific">Marinomonas colpomeniae</name>
    <dbReference type="NCBI Taxonomy" id="2774408"/>
    <lineage>
        <taxon>Bacteria</taxon>
        <taxon>Pseudomonadati</taxon>
        <taxon>Pseudomonadota</taxon>
        <taxon>Gammaproteobacteria</taxon>
        <taxon>Oceanospirillales</taxon>
        <taxon>Oceanospirillaceae</taxon>
        <taxon>Marinomonas</taxon>
    </lineage>
</organism>
<dbReference type="InterPro" id="IPR005572">
    <property type="entry name" value="Anti-sigma_E_RseA_N"/>
</dbReference>
<keyword evidence="1" id="KW-0812">Transmembrane</keyword>
<protein>
    <recommendedName>
        <fullName evidence="2">Anti sigma-E protein RseA N-terminal domain-containing protein</fullName>
    </recommendedName>
</protein>
<keyword evidence="4" id="KW-1185">Reference proteome</keyword>
<comment type="caution">
    <text evidence="3">The sequence shown here is derived from an EMBL/GenBank/DDBJ whole genome shotgun (WGS) entry which is preliminary data.</text>
</comment>
<keyword evidence="1" id="KW-1133">Transmembrane helix</keyword>
<feature type="transmembrane region" description="Helical" evidence="1">
    <location>
        <begin position="112"/>
        <end position="135"/>
    </location>
</feature>
<name>A0ABR8P3K6_9GAMM</name>
<dbReference type="Proteomes" id="UP000604161">
    <property type="component" value="Unassembled WGS sequence"/>
</dbReference>
<dbReference type="InterPro" id="IPR036147">
    <property type="entry name" value="Anti-sigma_E_RseA_N_sf"/>
</dbReference>
<dbReference type="PANTHER" id="PTHR38104">
    <property type="match status" value="1"/>
</dbReference>
<dbReference type="InterPro" id="IPR052383">
    <property type="entry name" value="Anti-sigma-E_RseA-like"/>
</dbReference>
<evidence type="ECO:0000313" key="4">
    <source>
        <dbReference type="Proteomes" id="UP000604161"/>
    </source>
</evidence>
<dbReference type="PANTHER" id="PTHR38104:SF1">
    <property type="entry name" value="ANTI-SIGMA-E FACTOR RSEA"/>
    <property type="match status" value="1"/>
</dbReference>
<gene>
    <name evidence="3" type="ORF">IF202_15220</name>
</gene>
<evidence type="ECO:0000256" key="1">
    <source>
        <dbReference type="SAM" id="Phobius"/>
    </source>
</evidence>
<dbReference type="EMBL" id="JACYFC010000005">
    <property type="protein sequence ID" value="MBD5772389.1"/>
    <property type="molecule type" value="Genomic_DNA"/>
</dbReference>
<evidence type="ECO:0000259" key="2">
    <source>
        <dbReference type="Pfam" id="PF03872"/>
    </source>
</evidence>
<feature type="domain" description="Anti sigma-E protein RseA N-terminal" evidence="2">
    <location>
        <begin position="14"/>
        <end position="84"/>
    </location>
</feature>
<dbReference type="Pfam" id="PF03872">
    <property type="entry name" value="RseA_N"/>
    <property type="match status" value="1"/>
</dbReference>
<dbReference type="Gene3D" id="1.10.10.880">
    <property type="entry name" value="Anti sigma-E protein RseA, N-terminal domain"/>
    <property type="match status" value="1"/>
</dbReference>